<sequence>MSLNKKSGEDVTAFLLSLVLRAQTDFSVEHRLAVAVSGGVDSMALLDAAQLAAKKLGRTLYAFHVNHGLQQVADEWQLFVQDYCQQQGICFDCAQLKPSTRQKAQSIEDWARQGRYAALTEMANQHAVTHIWLAQHEDDQIETHLLQKYRGAGARGLAAMPSSFQKDGLTWQRPWLSVSKAQIEAYATQQSIEHVTDPSNTNPRFARNALRLQLKEAPLDLMTRFEILSDIGAAQTQLTCETEWADSILAPHVKQPRIEIGELACLNALMLKEFNFEQQCVLIRHWFATMHVRMPSRSALHELLKQINITRIDQHMCWQHPDGIWISRFRDDLIAVDVAQNDDMGEITYLPSSLHQYGVDVEKIHQFGLITKARQGGERIRLHPQRPSMSLKKAYLEAGIAPILRSQLPLVYCEDRLVYAAGLGMNVDACVLGGVPLLWKPAK</sequence>
<name>A0A4R6Y5Q7_9BURK</name>
<comment type="caution">
    <text evidence="10">The sequence shown here is derived from an EMBL/GenBank/DDBJ whole genome shotgun (WGS) entry which is preliminary data.</text>
</comment>
<keyword evidence="3 8" id="KW-0436">Ligase</keyword>
<dbReference type="Pfam" id="PF01171">
    <property type="entry name" value="ATP_bind_3"/>
    <property type="match status" value="1"/>
</dbReference>
<gene>
    <name evidence="8" type="primary">tilS</name>
    <name evidence="10" type="ORF">DFR44_12028</name>
</gene>
<dbReference type="InterPro" id="IPR012795">
    <property type="entry name" value="tRNA_Ile_lys_synt_N"/>
</dbReference>
<organism evidence="10 11">
    <name type="scientific">Hydromonas duriensis</name>
    <dbReference type="NCBI Taxonomy" id="1527608"/>
    <lineage>
        <taxon>Bacteria</taxon>
        <taxon>Pseudomonadati</taxon>
        <taxon>Pseudomonadota</taxon>
        <taxon>Betaproteobacteria</taxon>
        <taxon>Burkholderiales</taxon>
        <taxon>Burkholderiaceae</taxon>
        <taxon>Hydromonas</taxon>
    </lineage>
</organism>
<evidence type="ECO:0000256" key="3">
    <source>
        <dbReference type="ARBA" id="ARBA00022598"/>
    </source>
</evidence>
<dbReference type="GO" id="GO:0005524">
    <property type="term" value="F:ATP binding"/>
    <property type="evidence" value="ECO:0007669"/>
    <property type="project" value="UniProtKB-UniRule"/>
</dbReference>
<evidence type="ECO:0000256" key="6">
    <source>
        <dbReference type="ARBA" id="ARBA00022840"/>
    </source>
</evidence>
<dbReference type="Gene3D" id="3.40.50.620">
    <property type="entry name" value="HUPs"/>
    <property type="match status" value="1"/>
</dbReference>
<keyword evidence="5 8" id="KW-0547">Nucleotide-binding</keyword>
<comment type="function">
    <text evidence="8">Ligates lysine onto the cytidine present at position 34 of the AUA codon-specific tRNA(Ile) that contains the anticodon CAU, in an ATP-dependent manner. Cytidine is converted to lysidine, thus changing the amino acid specificity of the tRNA from methionine to isoleucine.</text>
</comment>
<dbReference type="GO" id="GO:0032267">
    <property type="term" value="F:tRNA(Ile)-lysidine synthase activity"/>
    <property type="evidence" value="ECO:0007669"/>
    <property type="project" value="UniProtKB-EC"/>
</dbReference>
<dbReference type="InterPro" id="IPR011063">
    <property type="entry name" value="TilS/TtcA_N"/>
</dbReference>
<comment type="subcellular location">
    <subcellularLocation>
        <location evidence="1 8">Cytoplasm</location>
    </subcellularLocation>
</comment>
<feature type="domain" description="Lysidine-tRNA(Ile) synthetase C-terminal" evidence="9">
    <location>
        <begin position="369"/>
        <end position="439"/>
    </location>
</feature>
<dbReference type="GO" id="GO:0006400">
    <property type="term" value="P:tRNA modification"/>
    <property type="evidence" value="ECO:0007669"/>
    <property type="project" value="UniProtKB-UniRule"/>
</dbReference>
<feature type="binding site" evidence="8">
    <location>
        <begin position="37"/>
        <end position="42"/>
    </location>
    <ligand>
        <name>ATP</name>
        <dbReference type="ChEBI" id="CHEBI:30616"/>
    </ligand>
</feature>
<dbReference type="InterPro" id="IPR014729">
    <property type="entry name" value="Rossmann-like_a/b/a_fold"/>
</dbReference>
<dbReference type="AlphaFoldDB" id="A0A4R6Y5Q7"/>
<dbReference type="NCBIfam" id="TIGR02433">
    <property type="entry name" value="lysidine_TilS_C"/>
    <property type="match status" value="1"/>
</dbReference>
<protein>
    <recommendedName>
        <fullName evidence="8">tRNA(Ile)-lysidine synthase</fullName>
        <ecNumber evidence="8">6.3.4.19</ecNumber>
    </recommendedName>
    <alternativeName>
        <fullName evidence="8">tRNA(Ile)-2-lysyl-cytidine synthase</fullName>
    </alternativeName>
    <alternativeName>
        <fullName evidence="8">tRNA(Ile)-lysidine synthetase</fullName>
    </alternativeName>
</protein>
<dbReference type="SUPFAM" id="SSF52402">
    <property type="entry name" value="Adenine nucleotide alpha hydrolases-like"/>
    <property type="match status" value="1"/>
</dbReference>
<comment type="similarity">
    <text evidence="8">Belongs to the tRNA(Ile)-lysidine synthase family.</text>
</comment>
<dbReference type="Proteomes" id="UP000294480">
    <property type="component" value="Unassembled WGS sequence"/>
</dbReference>
<dbReference type="EC" id="6.3.4.19" evidence="8"/>
<dbReference type="SUPFAM" id="SSF56037">
    <property type="entry name" value="PheT/TilS domain"/>
    <property type="match status" value="1"/>
</dbReference>
<evidence type="ECO:0000313" key="11">
    <source>
        <dbReference type="Proteomes" id="UP000294480"/>
    </source>
</evidence>
<reference evidence="10 11" key="1">
    <citation type="submission" date="2019-03" db="EMBL/GenBank/DDBJ databases">
        <title>Genomic Encyclopedia of Type Strains, Phase IV (KMG-IV): sequencing the most valuable type-strain genomes for metagenomic binning, comparative biology and taxonomic classification.</title>
        <authorList>
            <person name="Goeker M."/>
        </authorList>
    </citation>
    <scope>NUCLEOTIDE SEQUENCE [LARGE SCALE GENOMIC DNA]</scope>
    <source>
        <strain evidence="10 11">DSM 102852</strain>
    </source>
</reference>
<dbReference type="Pfam" id="PF11734">
    <property type="entry name" value="TilS_C"/>
    <property type="match status" value="1"/>
</dbReference>
<dbReference type="Pfam" id="PF09179">
    <property type="entry name" value="TilS"/>
    <property type="match status" value="1"/>
</dbReference>
<keyword evidence="2 8" id="KW-0963">Cytoplasm</keyword>
<evidence type="ECO:0000256" key="1">
    <source>
        <dbReference type="ARBA" id="ARBA00004496"/>
    </source>
</evidence>
<comment type="domain">
    <text evidence="8">The N-terminal region contains the highly conserved SGGXDS motif, predicted to be a P-loop motif involved in ATP binding.</text>
</comment>
<proteinExistence type="inferred from homology"/>
<dbReference type="EMBL" id="SNZE01000020">
    <property type="protein sequence ID" value="TDR30518.1"/>
    <property type="molecule type" value="Genomic_DNA"/>
</dbReference>
<dbReference type="GO" id="GO:0005737">
    <property type="term" value="C:cytoplasm"/>
    <property type="evidence" value="ECO:0007669"/>
    <property type="project" value="UniProtKB-SubCell"/>
</dbReference>
<dbReference type="InterPro" id="IPR015262">
    <property type="entry name" value="tRNA_Ile_lys_synt_subst-bd"/>
</dbReference>
<evidence type="ECO:0000259" key="9">
    <source>
        <dbReference type="SMART" id="SM00977"/>
    </source>
</evidence>
<accession>A0A4R6Y5Q7</accession>
<evidence type="ECO:0000256" key="4">
    <source>
        <dbReference type="ARBA" id="ARBA00022694"/>
    </source>
</evidence>
<dbReference type="InterPro" id="IPR012796">
    <property type="entry name" value="Lysidine-tRNA-synth_C"/>
</dbReference>
<dbReference type="RefSeq" id="WP_162845220.1">
    <property type="nucleotide sequence ID" value="NZ_SNZE01000020.1"/>
</dbReference>
<dbReference type="InterPro" id="IPR012094">
    <property type="entry name" value="tRNA_Ile_lys_synt"/>
</dbReference>
<evidence type="ECO:0000256" key="2">
    <source>
        <dbReference type="ARBA" id="ARBA00022490"/>
    </source>
</evidence>
<dbReference type="Gene3D" id="1.20.59.20">
    <property type="match status" value="1"/>
</dbReference>
<dbReference type="NCBIfam" id="TIGR02432">
    <property type="entry name" value="lysidine_TilS_N"/>
    <property type="match status" value="1"/>
</dbReference>
<comment type="catalytic activity">
    <reaction evidence="7 8">
        <text>cytidine(34) in tRNA(Ile2) + L-lysine + ATP = lysidine(34) in tRNA(Ile2) + AMP + diphosphate + H(+)</text>
        <dbReference type="Rhea" id="RHEA:43744"/>
        <dbReference type="Rhea" id="RHEA-COMP:10625"/>
        <dbReference type="Rhea" id="RHEA-COMP:10670"/>
        <dbReference type="ChEBI" id="CHEBI:15378"/>
        <dbReference type="ChEBI" id="CHEBI:30616"/>
        <dbReference type="ChEBI" id="CHEBI:32551"/>
        <dbReference type="ChEBI" id="CHEBI:33019"/>
        <dbReference type="ChEBI" id="CHEBI:82748"/>
        <dbReference type="ChEBI" id="CHEBI:83665"/>
        <dbReference type="ChEBI" id="CHEBI:456215"/>
        <dbReference type="EC" id="6.3.4.19"/>
    </reaction>
</comment>
<dbReference type="CDD" id="cd01992">
    <property type="entry name" value="TilS_N"/>
    <property type="match status" value="1"/>
</dbReference>
<evidence type="ECO:0000256" key="7">
    <source>
        <dbReference type="ARBA" id="ARBA00048539"/>
    </source>
</evidence>
<evidence type="ECO:0000256" key="8">
    <source>
        <dbReference type="HAMAP-Rule" id="MF_01161"/>
    </source>
</evidence>
<dbReference type="PANTHER" id="PTHR43033:SF1">
    <property type="entry name" value="TRNA(ILE)-LYSIDINE SYNTHASE-RELATED"/>
    <property type="match status" value="1"/>
</dbReference>
<dbReference type="HAMAP" id="MF_01161">
    <property type="entry name" value="tRNA_Ile_lys_synt"/>
    <property type="match status" value="1"/>
</dbReference>
<keyword evidence="6 8" id="KW-0067">ATP-binding</keyword>
<evidence type="ECO:0000256" key="5">
    <source>
        <dbReference type="ARBA" id="ARBA00022741"/>
    </source>
</evidence>
<evidence type="ECO:0000313" key="10">
    <source>
        <dbReference type="EMBL" id="TDR30518.1"/>
    </source>
</evidence>
<keyword evidence="4 8" id="KW-0819">tRNA processing</keyword>
<dbReference type="PANTHER" id="PTHR43033">
    <property type="entry name" value="TRNA(ILE)-LYSIDINE SYNTHASE-RELATED"/>
    <property type="match status" value="1"/>
</dbReference>
<dbReference type="SMART" id="SM00977">
    <property type="entry name" value="TilS_C"/>
    <property type="match status" value="1"/>
</dbReference>
<keyword evidence="11" id="KW-1185">Reference proteome</keyword>
<dbReference type="SUPFAM" id="SSF82829">
    <property type="entry name" value="MesJ substrate recognition domain-like"/>
    <property type="match status" value="1"/>
</dbReference>